<dbReference type="InterPro" id="IPR010994">
    <property type="entry name" value="RuvA_2-like"/>
</dbReference>
<gene>
    <name evidence="1" type="ORF">ENL21_09480</name>
</gene>
<dbReference type="AlphaFoldDB" id="A0A7V5H515"/>
<organism evidence="1">
    <name type="scientific">Caldithrix abyssi</name>
    <dbReference type="NCBI Taxonomy" id="187145"/>
    <lineage>
        <taxon>Bacteria</taxon>
        <taxon>Pseudomonadati</taxon>
        <taxon>Calditrichota</taxon>
        <taxon>Calditrichia</taxon>
        <taxon>Calditrichales</taxon>
        <taxon>Calditrichaceae</taxon>
        <taxon>Caldithrix</taxon>
    </lineage>
</organism>
<accession>A0A7V5H515</accession>
<evidence type="ECO:0000313" key="1">
    <source>
        <dbReference type="EMBL" id="HHE56001.1"/>
    </source>
</evidence>
<dbReference type="Proteomes" id="UP000886111">
    <property type="component" value="Unassembled WGS sequence"/>
</dbReference>
<evidence type="ECO:0008006" key="2">
    <source>
        <dbReference type="Google" id="ProtNLM"/>
    </source>
</evidence>
<feature type="non-terminal residue" evidence="1">
    <location>
        <position position="660"/>
    </location>
</feature>
<dbReference type="SUPFAM" id="SSF47781">
    <property type="entry name" value="RuvA domain 2-like"/>
    <property type="match status" value="2"/>
</dbReference>
<dbReference type="Gene3D" id="1.10.150.320">
    <property type="entry name" value="Photosystem II 12 kDa extrinsic protein"/>
    <property type="match status" value="1"/>
</dbReference>
<name>A0A7V5H515_CALAY</name>
<dbReference type="Pfam" id="PF12836">
    <property type="entry name" value="HHH_3"/>
    <property type="match status" value="1"/>
</dbReference>
<comment type="caution">
    <text evidence="1">The sequence shown here is derived from an EMBL/GenBank/DDBJ whole genome shotgun (WGS) entry which is preliminary data.</text>
</comment>
<reference evidence="1" key="1">
    <citation type="journal article" date="2020" name="mSystems">
        <title>Genome- and Community-Level Interaction Insights into Carbon Utilization and Element Cycling Functions of Hydrothermarchaeota in Hydrothermal Sediment.</title>
        <authorList>
            <person name="Zhou Z."/>
            <person name="Liu Y."/>
            <person name="Xu W."/>
            <person name="Pan J."/>
            <person name="Luo Z.H."/>
            <person name="Li M."/>
        </authorList>
    </citation>
    <scope>NUCLEOTIDE SEQUENCE [LARGE SCALE GENOMIC DNA]</scope>
    <source>
        <strain evidence="1">HyVt-76</strain>
    </source>
</reference>
<protein>
    <recommendedName>
        <fullName evidence="2">Helix-hairpin-helix domain-containing protein</fullName>
    </recommendedName>
</protein>
<sequence length="660" mass="76804">MKNKLSSDSLPCSLPVSSWKPVFLLILTVLVFLLPPIVQAQQKLDINQATLEQIQQLPVSPQMAKALYERIQFKGPFTSIYQLWEIPGMDGDSFKKLKELLKIELIPPASAVQERIEQIYYRLERWSSNEGISNDLIDLWIEKALEPVNINKLGYDELVNFQNISPVDAVAILKQRQLVHFFRNTRDLRYTPGLSNYAYRSLRNFIQFKDESYSDWHGSFLLRVDNTPFISEEAEQSPQAQFLDVLQQTGAASLNQIPSVFSRFRITKGKHYDFGLSYVRANGEPMIYTTTSPFHLPETKFHFTIKDFSWKDFQLKKLILGYYKVTLGQGLIFENTDFFTPRKSGYGFRKRFNGISGDLSRNREYTLKGLAFETNYHNLRTIGFVSYDDRDAILNKDEYLGKPSFNHFIVLDQRFKYAPGDTLRGPNNQNLSWLDAVNELTYGAHFQYTFTPGTFLGLSYYESAYDRYLNPDPYQVVGADNSGNQNWDIRQSTADSEIKQAYGGPLSRGSNPFWDKAISFRRIYGLNFQTVWKNLAFQGEYGILDKSHGAFKPLVGPRAFVGSIYWQQENFNLLLLYRNYDVSFDNPYQRSFSNYRRYKGTIFEDYYYLQTPLYGQLYANNPQPQAESGFYLNAYYQISRQLTTRLEYDNWTRKPDQAKN</sequence>
<dbReference type="EMBL" id="DRTD01000709">
    <property type="protein sequence ID" value="HHE56001.1"/>
    <property type="molecule type" value="Genomic_DNA"/>
</dbReference>
<proteinExistence type="predicted"/>